<name>A0A813JDQ0_POLGL</name>
<proteinExistence type="predicted"/>
<organism evidence="2 3">
    <name type="scientific">Polarella glacialis</name>
    <name type="common">Dinoflagellate</name>
    <dbReference type="NCBI Taxonomy" id="89957"/>
    <lineage>
        <taxon>Eukaryota</taxon>
        <taxon>Sar</taxon>
        <taxon>Alveolata</taxon>
        <taxon>Dinophyceae</taxon>
        <taxon>Suessiales</taxon>
        <taxon>Suessiaceae</taxon>
        <taxon>Polarella</taxon>
    </lineage>
</organism>
<feature type="non-terminal residue" evidence="2">
    <location>
        <position position="1"/>
    </location>
</feature>
<dbReference type="EMBL" id="CAJNNW010025064">
    <property type="protein sequence ID" value="CAE8675437.1"/>
    <property type="molecule type" value="Genomic_DNA"/>
</dbReference>
<evidence type="ECO:0000313" key="2">
    <source>
        <dbReference type="EMBL" id="CAE8675437.1"/>
    </source>
</evidence>
<reference evidence="2" key="1">
    <citation type="submission" date="2021-02" db="EMBL/GenBank/DDBJ databases">
        <authorList>
            <person name="Dougan E. K."/>
            <person name="Rhodes N."/>
            <person name="Thang M."/>
            <person name="Chan C."/>
        </authorList>
    </citation>
    <scope>NUCLEOTIDE SEQUENCE</scope>
</reference>
<accession>A0A813JDQ0</accession>
<feature type="region of interest" description="Disordered" evidence="1">
    <location>
        <begin position="96"/>
        <end position="132"/>
    </location>
</feature>
<dbReference type="Proteomes" id="UP000626109">
    <property type="component" value="Unassembled WGS sequence"/>
</dbReference>
<evidence type="ECO:0000256" key="1">
    <source>
        <dbReference type="SAM" id="MobiDB-lite"/>
    </source>
</evidence>
<sequence>SFQGCMRARRGKASEPRKKQRVSWRSPENSFIAVSPREGAQHRWARTPGSDDLLESLLSGGDMEDPSAPPVGPPPTALEDEVDVLRAALEETLALVPLGGAEEEDEEEEDTTLQAEAEGDEDGDVWSGFGALNATGKGKEFAADDFQGDENDPGAANRVPPALVAWAPKNKPTVGIPGLGVTWKSPARSKLSIPVSFGGA</sequence>
<feature type="compositionally biased region" description="Pro residues" evidence="1">
    <location>
        <begin position="67"/>
        <end position="76"/>
    </location>
</feature>
<dbReference type="AlphaFoldDB" id="A0A813JDQ0"/>
<protein>
    <submittedName>
        <fullName evidence="2">Uncharacterized protein</fullName>
    </submittedName>
</protein>
<gene>
    <name evidence="2" type="ORF">PGLA2088_LOCUS19383</name>
</gene>
<evidence type="ECO:0000313" key="3">
    <source>
        <dbReference type="Proteomes" id="UP000626109"/>
    </source>
</evidence>
<feature type="region of interest" description="Disordered" evidence="1">
    <location>
        <begin position="1"/>
        <end position="78"/>
    </location>
</feature>
<comment type="caution">
    <text evidence="2">The sequence shown here is derived from an EMBL/GenBank/DDBJ whole genome shotgun (WGS) entry which is preliminary data.</text>
</comment>
<feature type="compositionally biased region" description="Acidic residues" evidence="1">
    <location>
        <begin position="101"/>
        <end position="124"/>
    </location>
</feature>